<protein>
    <submittedName>
        <fullName evidence="2">Uncharacterized protein</fullName>
    </submittedName>
</protein>
<dbReference type="EMBL" id="FOZS01000001">
    <property type="protein sequence ID" value="SFS41313.1"/>
    <property type="molecule type" value="Genomic_DNA"/>
</dbReference>
<dbReference type="AlphaFoldDB" id="A0A1I6PM69"/>
<evidence type="ECO:0000313" key="3">
    <source>
        <dbReference type="Proteomes" id="UP000199199"/>
    </source>
</evidence>
<name>A0A1I6PM69_9EURY</name>
<reference evidence="3" key="1">
    <citation type="submission" date="2016-10" db="EMBL/GenBank/DDBJ databases">
        <authorList>
            <person name="Varghese N."/>
            <person name="Submissions S."/>
        </authorList>
    </citation>
    <scope>NUCLEOTIDE SEQUENCE [LARGE SCALE GENOMIC DNA]</scope>
    <source>
        <strain evidence="3">DSM 22427</strain>
    </source>
</reference>
<keyword evidence="3" id="KW-1185">Reference proteome</keyword>
<dbReference type="Proteomes" id="UP000199199">
    <property type="component" value="Unassembled WGS sequence"/>
</dbReference>
<feature type="transmembrane region" description="Helical" evidence="1">
    <location>
        <begin position="51"/>
        <end position="70"/>
    </location>
</feature>
<accession>A0A1I6PM69</accession>
<proteinExistence type="predicted"/>
<sequence>MWPSPLVPDTKGMGVLEFVSESKTYRMLRTVRRWAANSVVLSMLGRERVQAGLVSAFALASVVSVFATDLGAGVKFLSFLLLFVGLSLLATRVVDPPAD</sequence>
<gene>
    <name evidence="2" type="ORF">SAMN04488556_0660</name>
</gene>
<evidence type="ECO:0000256" key="1">
    <source>
        <dbReference type="SAM" id="Phobius"/>
    </source>
</evidence>
<keyword evidence="1" id="KW-0472">Membrane</keyword>
<keyword evidence="1" id="KW-0812">Transmembrane</keyword>
<keyword evidence="1" id="KW-1133">Transmembrane helix</keyword>
<evidence type="ECO:0000313" key="2">
    <source>
        <dbReference type="EMBL" id="SFS41313.1"/>
    </source>
</evidence>
<feature type="transmembrane region" description="Helical" evidence="1">
    <location>
        <begin position="76"/>
        <end position="94"/>
    </location>
</feature>
<organism evidence="2 3">
    <name type="scientific">Halostagnicola kamekurae</name>
    <dbReference type="NCBI Taxonomy" id="619731"/>
    <lineage>
        <taxon>Archaea</taxon>
        <taxon>Methanobacteriati</taxon>
        <taxon>Methanobacteriota</taxon>
        <taxon>Stenosarchaea group</taxon>
        <taxon>Halobacteria</taxon>
        <taxon>Halobacteriales</taxon>
        <taxon>Natrialbaceae</taxon>
        <taxon>Halostagnicola</taxon>
    </lineage>
</organism>